<feature type="domain" description="Lon N-terminal" evidence="6">
    <location>
        <begin position="20"/>
        <end position="214"/>
    </location>
</feature>
<keyword evidence="4" id="KW-0720">Serine protease</keyword>
<dbReference type="GO" id="GO:0004252">
    <property type="term" value="F:serine-type endopeptidase activity"/>
    <property type="evidence" value="ECO:0007669"/>
    <property type="project" value="InterPro"/>
</dbReference>
<organism evidence="7 8">
    <name type="scientific">Desulfotignum balticum</name>
    <dbReference type="NCBI Taxonomy" id="115781"/>
    <lineage>
        <taxon>Bacteria</taxon>
        <taxon>Pseudomonadati</taxon>
        <taxon>Thermodesulfobacteriota</taxon>
        <taxon>Desulfobacteria</taxon>
        <taxon>Desulfobacterales</taxon>
        <taxon>Desulfobacteraceae</taxon>
        <taxon>Desulfotignum</taxon>
    </lineage>
</organism>
<evidence type="ECO:0000256" key="1">
    <source>
        <dbReference type="ARBA" id="ARBA00022670"/>
    </source>
</evidence>
<dbReference type="Gene3D" id="1.20.5.5270">
    <property type="match status" value="1"/>
</dbReference>
<dbReference type="AlphaFoldDB" id="A0A931CQH6"/>
<dbReference type="GO" id="GO:0004176">
    <property type="term" value="F:ATP-dependent peptidase activity"/>
    <property type="evidence" value="ECO:0007669"/>
    <property type="project" value="InterPro"/>
</dbReference>
<dbReference type="Gene3D" id="3.40.50.300">
    <property type="entry name" value="P-loop containing nucleotide triphosphate hydrolases"/>
    <property type="match status" value="1"/>
</dbReference>
<evidence type="ECO:0000313" key="8">
    <source>
        <dbReference type="Proteomes" id="UP000706172"/>
    </source>
</evidence>
<dbReference type="GO" id="GO:0006515">
    <property type="term" value="P:protein quality control for misfolded or incompletely synthesized proteins"/>
    <property type="evidence" value="ECO:0007669"/>
    <property type="project" value="TreeGrafter"/>
</dbReference>
<dbReference type="Proteomes" id="UP000706172">
    <property type="component" value="Unassembled WGS sequence"/>
</dbReference>
<keyword evidence="1" id="KW-0645">Protease</keyword>
<gene>
    <name evidence="7" type="ORF">H0S81_03100</name>
</gene>
<dbReference type="SMART" id="SM00464">
    <property type="entry name" value="LON"/>
    <property type="match status" value="1"/>
</dbReference>
<evidence type="ECO:0000256" key="4">
    <source>
        <dbReference type="ARBA" id="ARBA00022825"/>
    </source>
</evidence>
<dbReference type="PANTHER" id="PTHR43718:SF2">
    <property type="entry name" value="LON PROTEASE HOMOLOG, MITOCHONDRIAL"/>
    <property type="match status" value="1"/>
</dbReference>
<accession>A0A931CQH6</accession>
<evidence type="ECO:0000256" key="2">
    <source>
        <dbReference type="ARBA" id="ARBA00022741"/>
    </source>
</evidence>
<dbReference type="SUPFAM" id="SSF88697">
    <property type="entry name" value="PUA domain-like"/>
    <property type="match status" value="1"/>
</dbReference>
<name>A0A931CQH6_9BACT</name>
<evidence type="ECO:0000259" key="6">
    <source>
        <dbReference type="PROSITE" id="PS51787"/>
    </source>
</evidence>
<proteinExistence type="predicted"/>
<evidence type="ECO:0000313" key="7">
    <source>
        <dbReference type="EMBL" id="MBG0778898.1"/>
    </source>
</evidence>
<dbReference type="Gene3D" id="1.20.58.1480">
    <property type="match status" value="1"/>
</dbReference>
<dbReference type="InterPro" id="IPR015947">
    <property type="entry name" value="PUA-like_sf"/>
</dbReference>
<dbReference type="InterPro" id="IPR046336">
    <property type="entry name" value="Lon_prtase_N_sf"/>
</dbReference>
<dbReference type="InterPro" id="IPR027417">
    <property type="entry name" value="P-loop_NTPase"/>
</dbReference>
<dbReference type="GO" id="GO:0005524">
    <property type="term" value="F:ATP binding"/>
    <property type="evidence" value="ECO:0007669"/>
    <property type="project" value="UniProtKB-KW"/>
</dbReference>
<keyword evidence="5" id="KW-0067">ATP-binding</keyword>
<keyword evidence="3" id="KW-0378">Hydrolase</keyword>
<dbReference type="EMBL" id="JACCQK010000139">
    <property type="protein sequence ID" value="MBG0778898.1"/>
    <property type="molecule type" value="Genomic_DNA"/>
</dbReference>
<protein>
    <submittedName>
        <fullName evidence="7">LON peptidase substrate-binding domain-containing protein</fullName>
    </submittedName>
</protein>
<dbReference type="PROSITE" id="PS51787">
    <property type="entry name" value="LON_N"/>
    <property type="match status" value="1"/>
</dbReference>
<evidence type="ECO:0000256" key="5">
    <source>
        <dbReference type="ARBA" id="ARBA00022840"/>
    </source>
</evidence>
<feature type="non-terminal residue" evidence="7">
    <location>
        <position position="412"/>
    </location>
</feature>
<dbReference type="SUPFAM" id="SSF52540">
    <property type="entry name" value="P-loop containing nucleoside triphosphate hydrolases"/>
    <property type="match status" value="1"/>
</dbReference>
<dbReference type="Gene3D" id="2.30.130.40">
    <property type="entry name" value="LON domain-like"/>
    <property type="match status" value="1"/>
</dbReference>
<comment type="caution">
    <text evidence="7">The sequence shown here is derived from an EMBL/GenBank/DDBJ whole genome shotgun (WGS) entry which is preliminary data.</text>
</comment>
<dbReference type="InterPro" id="IPR027065">
    <property type="entry name" value="Lon_Prtase"/>
</dbReference>
<dbReference type="InterPro" id="IPR003959">
    <property type="entry name" value="ATPase_AAA_core"/>
</dbReference>
<keyword evidence="2" id="KW-0547">Nucleotide-binding</keyword>
<sequence length="412" mass="46642">MINISRLFNQDGSEYIKKTLPLVPLRDMVLFPFVTTSVFVGREKSIKSLSEAMAGEKKIFLTTQKDPEVLKPTIQDIFQVGTEAKITQLLRLPDGTVKALVEGACRGKIIKLSDERGFLTVDFIPVQEMPLSDAISKAALRTVLEAFEHYATLSGAVAKSFFKNLEILESDPSRYADAIAAQLPFKVTDKQQLLECTDIEKRFYLLLQLIEQETEVFAMSQKIKGRVKEQMEKLQKRHYLTEQMRAIKKEMGEDSESGEYAELETRIRKKRLPKEAAGVVRRELEKLKMMAPMSSEATVIRNYIDWMISLPWFRKNRAKNDLATAERILDQDHYGLKKPKERILEYLAVQMLIKKIKGPILCLVGPPGVGKTSLARSVASATGRSFARISLGGVRDEAEIRGHRRTYVGAMP</sequence>
<dbReference type="PANTHER" id="PTHR43718">
    <property type="entry name" value="LON PROTEASE"/>
    <property type="match status" value="1"/>
</dbReference>
<dbReference type="Pfam" id="PF00004">
    <property type="entry name" value="AAA"/>
    <property type="match status" value="1"/>
</dbReference>
<dbReference type="GO" id="GO:0016887">
    <property type="term" value="F:ATP hydrolysis activity"/>
    <property type="evidence" value="ECO:0007669"/>
    <property type="project" value="InterPro"/>
</dbReference>
<evidence type="ECO:0000256" key="3">
    <source>
        <dbReference type="ARBA" id="ARBA00022801"/>
    </source>
</evidence>
<dbReference type="FunFam" id="1.20.5.5270:FF:000002">
    <property type="entry name" value="Lon protease homolog"/>
    <property type="match status" value="1"/>
</dbReference>
<reference evidence="7" key="1">
    <citation type="submission" date="2020-07" db="EMBL/GenBank/DDBJ databases">
        <title>Severe corrosion of carbon steel in oil field produced water can be linked to methanogenic archaea containing a special type of NiFe hydrogenase.</title>
        <authorList>
            <person name="Lahme S."/>
            <person name="Mand J."/>
            <person name="Longwell J."/>
            <person name="Smith R."/>
            <person name="Enning D."/>
        </authorList>
    </citation>
    <scope>NUCLEOTIDE SEQUENCE</scope>
    <source>
        <strain evidence="7">MIC098Bin6</strain>
    </source>
</reference>
<dbReference type="InterPro" id="IPR003111">
    <property type="entry name" value="Lon_prtase_N"/>
</dbReference>
<dbReference type="Pfam" id="PF02190">
    <property type="entry name" value="LON_substr_bdg"/>
    <property type="match status" value="1"/>
</dbReference>